<evidence type="ECO:0000313" key="16">
    <source>
        <dbReference type="Proteomes" id="UP000198327"/>
    </source>
</evidence>
<dbReference type="InterPro" id="IPR003593">
    <property type="entry name" value="AAA+_ATPase"/>
</dbReference>
<dbReference type="PROSITE" id="PS50893">
    <property type="entry name" value="ABC_TRANSPORTER_2"/>
    <property type="match status" value="1"/>
</dbReference>
<dbReference type="GO" id="GO:0055085">
    <property type="term" value="P:transmembrane transport"/>
    <property type="evidence" value="ECO:0007669"/>
    <property type="project" value="InterPro"/>
</dbReference>
<evidence type="ECO:0000256" key="3">
    <source>
        <dbReference type="ARBA" id="ARBA00005417"/>
    </source>
</evidence>
<dbReference type="GO" id="GO:0015833">
    <property type="term" value="P:peptide transport"/>
    <property type="evidence" value="ECO:0007669"/>
    <property type="project" value="InterPro"/>
</dbReference>
<evidence type="ECO:0000256" key="9">
    <source>
        <dbReference type="ARBA" id="ARBA00022989"/>
    </source>
</evidence>
<evidence type="ECO:0000313" key="15">
    <source>
        <dbReference type="EMBL" id="SNT48565.1"/>
    </source>
</evidence>
<sequence>MTPPATSPTHPTKSRTDSTARLLFRSAIRDPLVLISIAWIAAVAIAIVFRPWLLPAQYQDAVLANRLLPPLSADPSGGYHLLGTDALGRDYLTQLIAGTSATVLPALTAAVIGLAIGIVIGSVAGYFGGRVDALLLRVIEFQMAFPSLLLALLILASMGPSITVLVIVLALGAWTGLARVARALALELRELAYIDSAKVLGGSQLRIIVSHIAPNLFTPVMVLGTLEVASLMLSAAGLDFLGLGVQPPETSWGQQVSKGRETLTTAWWLVVIPGLAIFMTTLAVNLVAVWIRNSVDLDQRALRLAQTAPKRPSVEFDPDEAPEAPRPGVAHGSNSTPDAVLEVRDLWVDFATERGVAKAVRGVSWGVGRGEVLAIVGESGSGKSVTARAIMGILERPQARVRRGAIEYDGTDLLTLPPKQRRAIYGNDIAMVQQDALAALNPSATIAVHLIEVIRAHQPEVSKADARTRAGELLAQVGIPDPAARLDDFPHQFSGGMRQRVLIAMAIANSPAVLIADEPTTALDVTVQAQIVELLLELRRTTGMSIVLITHDLSLVAEAADRVVVMYAGRVMECGNTAEVIAHSAHPYTRQLLAATPDVMVATEHLRPIPGAPPSPIRVPSGCPFHPRCTWARDICKDTRPEQIHLSATRSSTCHFAEEVVAP</sequence>
<keyword evidence="9 11" id="KW-1133">Transmembrane helix</keyword>
<evidence type="ECO:0000256" key="2">
    <source>
        <dbReference type="ARBA" id="ARBA00004202"/>
    </source>
</evidence>
<dbReference type="SUPFAM" id="SSF52540">
    <property type="entry name" value="P-loop containing nucleoside triphosphate hydrolases"/>
    <property type="match status" value="1"/>
</dbReference>
<dbReference type="Proteomes" id="UP000198327">
    <property type="component" value="Unassembled WGS sequence"/>
</dbReference>
<dbReference type="Gene3D" id="1.10.3720.10">
    <property type="entry name" value="MetI-like"/>
    <property type="match status" value="1"/>
</dbReference>
<feature type="transmembrane region" description="Helical" evidence="11">
    <location>
        <begin position="266"/>
        <end position="291"/>
    </location>
</feature>
<keyword evidence="5" id="KW-1003">Cell membrane</keyword>
<dbReference type="NCBIfam" id="TIGR01727">
    <property type="entry name" value="oligo_HPY"/>
    <property type="match status" value="1"/>
</dbReference>
<dbReference type="GO" id="GO:0005886">
    <property type="term" value="C:plasma membrane"/>
    <property type="evidence" value="ECO:0007669"/>
    <property type="project" value="UniProtKB-SubCell"/>
</dbReference>
<name>A0A239N0Y3_9NOCA</name>
<dbReference type="GO" id="GO:0005524">
    <property type="term" value="F:ATP binding"/>
    <property type="evidence" value="ECO:0007669"/>
    <property type="project" value="UniProtKB-KW"/>
</dbReference>
<comment type="subcellular location">
    <subcellularLocation>
        <location evidence="11">Cell membrane</location>
        <topology evidence="11">Multi-pass membrane protein</topology>
    </subcellularLocation>
    <subcellularLocation>
        <location evidence="2">Cell membrane</location>
        <topology evidence="2">Peripheral membrane protein</topology>
    </subcellularLocation>
    <subcellularLocation>
        <location evidence="1">Membrane</location>
        <topology evidence="1">Multi-pass membrane protein</topology>
    </subcellularLocation>
</comment>
<evidence type="ECO:0000259" key="13">
    <source>
        <dbReference type="PROSITE" id="PS50893"/>
    </source>
</evidence>
<feature type="region of interest" description="Disordered" evidence="12">
    <location>
        <begin position="308"/>
        <end position="335"/>
    </location>
</feature>
<dbReference type="InterPro" id="IPR027417">
    <property type="entry name" value="P-loop_NTPase"/>
</dbReference>
<dbReference type="InterPro" id="IPR013563">
    <property type="entry name" value="Oligopep_ABC_C"/>
</dbReference>
<keyword evidence="6 11" id="KW-0812">Transmembrane</keyword>
<evidence type="ECO:0000256" key="8">
    <source>
        <dbReference type="ARBA" id="ARBA00022840"/>
    </source>
</evidence>
<comment type="similarity">
    <text evidence="11">Belongs to the binding-protein-dependent transport system permease family.</text>
</comment>
<dbReference type="PROSITE" id="PS50928">
    <property type="entry name" value="ABC_TM1"/>
    <property type="match status" value="1"/>
</dbReference>
<dbReference type="EMBL" id="FZOW01000027">
    <property type="protein sequence ID" value="SNT48565.1"/>
    <property type="molecule type" value="Genomic_DNA"/>
</dbReference>
<keyword evidence="8" id="KW-0067">ATP-binding</keyword>
<evidence type="ECO:0000259" key="14">
    <source>
        <dbReference type="PROSITE" id="PS50928"/>
    </source>
</evidence>
<evidence type="ECO:0000256" key="5">
    <source>
        <dbReference type="ARBA" id="ARBA00022475"/>
    </source>
</evidence>
<dbReference type="InterPro" id="IPR035906">
    <property type="entry name" value="MetI-like_sf"/>
</dbReference>
<keyword evidence="10 11" id="KW-0472">Membrane</keyword>
<dbReference type="PANTHER" id="PTHR43297">
    <property type="entry name" value="OLIGOPEPTIDE TRANSPORT ATP-BINDING PROTEIN APPD"/>
    <property type="match status" value="1"/>
</dbReference>
<proteinExistence type="inferred from homology"/>
<dbReference type="InterPro" id="IPR017871">
    <property type="entry name" value="ABC_transporter-like_CS"/>
</dbReference>
<evidence type="ECO:0000256" key="12">
    <source>
        <dbReference type="SAM" id="MobiDB-lite"/>
    </source>
</evidence>
<accession>A0A239N0Y3</accession>
<dbReference type="RefSeq" id="WP_089252215.1">
    <property type="nucleotide sequence ID" value="NZ_FZOW01000027.1"/>
</dbReference>
<evidence type="ECO:0000256" key="1">
    <source>
        <dbReference type="ARBA" id="ARBA00004141"/>
    </source>
</evidence>
<reference evidence="16" key="1">
    <citation type="submission" date="2017-06" db="EMBL/GenBank/DDBJ databases">
        <authorList>
            <person name="Varghese N."/>
            <person name="Submissions S."/>
        </authorList>
    </citation>
    <scope>NUCLEOTIDE SEQUENCE [LARGE SCALE GENOMIC DNA]</scope>
    <source>
        <strain evidence="16">JCM 23211</strain>
    </source>
</reference>
<evidence type="ECO:0000256" key="4">
    <source>
        <dbReference type="ARBA" id="ARBA00022448"/>
    </source>
</evidence>
<dbReference type="CDD" id="cd03257">
    <property type="entry name" value="ABC_NikE_OppD_transporters"/>
    <property type="match status" value="1"/>
</dbReference>
<dbReference type="SUPFAM" id="SSF161098">
    <property type="entry name" value="MetI-like"/>
    <property type="match status" value="1"/>
</dbReference>
<dbReference type="Pfam" id="PF00528">
    <property type="entry name" value="BPD_transp_1"/>
    <property type="match status" value="1"/>
</dbReference>
<gene>
    <name evidence="15" type="ORF">SAMN05421642_12711</name>
</gene>
<dbReference type="Pfam" id="PF08352">
    <property type="entry name" value="oligo_HPY"/>
    <property type="match status" value="1"/>
</dbReference>
<comment type="similarity">
    <text evidence="3">Belongs to the ABC transporter superfamily.</text>
</comment>
<dbReference type="InterPro" id="IPR000515">
    <property type="entry name" value="MetI-like"/>
</dbReference>
<dbReference type="CDD" id="cd06261">
    <property type="entry name" value="TM_PBP2"/>
    <property type="match status" value="1"/>
</dbReference>
<feature type="domain" description="ABC transporter" evidence="13">
    <location>
        <begin position="341"/>
        <end position="593"/>
    </location>
</feature>
<dbReference type="OrthoDB" id="8036461at2"/>
<dbReference type="FunFam" id="3.40.50.300:FF:000016">
    <property type="entry name" value="Oligopeptide ABC transporter ATP-binding component"/>
    <property type="match status" value="1"/>
</dbReference>
<dbReference type="InterPro" id="IPR050388">
    <property type="entry name" value="ABC_Ni/Peptide_Import"/>
</dbReference>
<dbReference type="PANTHER" id="PTHR43297:SF2">
    <property type="entry name" value="DIPEPTIDE TRANSPORT ATP-BINDING PROTEIN DPPD"/>
    <property type="match status" value="1"/>
</dbReference>
<dbReference type="GO" id="GO:0016887">
    <property type="term" value="F:ATP hydrolysis activity"/>
    <property type="evidence" value="ECO:0007669"/>
    <property type="project" value="InterPro"/>
</dbReference>
<feature type="transmembrane region" description="Helical" evidence="11">
    <location>
        <begin position="103"/>
        <end position="127"/>
    </location>
</feature>
<feature type="transmembrane region" description="Helical" evidence="11">
    <location>
        <begin position="216"/>
        <end position="238"/>
    </location>
</feature>
<evidence type="ECO:0000256" key="10">
    <source>
        <dbReference type="ARBA" id="ARBA00023136"/>
    </source>
</evidence>
<evidence type="ECO:0000256" key="7">
    <source>
        <dbReference type="ARBA" id="ARBA00022741"/>
    </source>
</evidence>
<feature type="domain" description="ABC transmembrane type-1" evidence="14">
    <location>
        <begin position="99"/>
        <end position="288"/>
    </location>
</feature>
<dbReference type="Gene3D" id="3.40.50.300">
    <property type="entry name" value="P-loop containing nucleotide triphosphate hydrolases"/>
    <property type="match status" value="1"/>
</dbReference>
<dbReference type="Pfam" id="PF00005">
    <property type="entry name" value="ABC_tran"/>
    <property type="match status" value="1"/>
</dbReference>
<dbReference type="AlphaFoldDB" id="A0A239N0Y3"/>
<protein>
    <submittedName>
        <fullName evidence="15">Peptide/nickel transport system permease protein</fullName>
    </submittedName>
</protein>
<evidence type="ECO:0000256" key="6">
    <source>
        <dbReference type="ARBA" id="ARBA00022692"/>
    </source>
</evidence>
<evidence type="ECO:0000256" key="11">
    <source>
        <dbReference type="RuleBase" id="RU363032"/>
    </source>
</evidence>
<organism evidence="15 16">
    <name type="scientific">Rhodococcoides kyotonense</name>
    <dbReference type="NCBI Taxonomy" id="398843"/>
    <lineage>
        <taxon>Bacteria</taxon>
        <taxon>Bacillati</taxon>
        <taxon>Actinomycetota</taxon>
        <taxon>Actinomycetes</taxon>
        <taxon>Mycobacteriales</taxon>
        <taxon>Nocardiaceae</taxon>
        <taxon>Rhodococcoides</taxon>
    </lineage>
</organism>
<dbReference type="InterPro" id="IPR003439">
    <property type="entry name" value="ABC_transporter-like_ATP-bd"/>
</dbReference>
<feature type="transmembrane region" description="Helical" evidence="11">
    <location>
        <begin position="31"/>
        <end position="53"/>
    </location>
</feature>
<keyword evidence="16" id="KW-1185">Reference proteome</keyword>
<dbReference type="PROSITE" id="PS00211">
    <property type="entry name" value="ABC_TRANSPORTER_1"/>
    <property type="match status" value="1"/>
</dbReference>
<keyword evidence="7" id="KW-0547">Nucleotide-binding</keyword>
<keyword evidence="4 11" id="KW-0813">Transport</keyword>
<dbReference type="SMART" id="SM00382">
    <property type="entry name" value="AAA"/>
    <property type="match status" value="1"/>
</dbReference>